<sequence length="80" mass="9225">MDKNGKAKKTKVQKFGKSPGMKKLLNQTKKFHAGVKQLMDFSPEKIDRKKIKTDCTSNLNYRGKLQQIKINNNKKCISKK</sequence>
<protein>
    <submittedName>
        <fullName evidence="2">Uncharacterized protein</fullName>
    </submittedName>
</protein>
<dbReference type="Proteomes" id="UP000580250">
    <property type="component" value="Unassembled WGS sequence"/>
</dbReference>
<dbReference type="EMBL" id="CAJEWN010000014">
    <property type="protein sequence ID" value="CAD2133954.1"/>
    <property type="molecule type" value="Genomic_DNA"/>
</dbReference>
<feature type="compositionally biased region" description="Basic residues" evidence="1">
    <location>
        <begin position="1"/>
        <end position="14"/>
    </location>
</feature>
<name>A0A6V7TT63_MELEN</name>
<evidence type="ECO:0000256" key="1">
    <source>
        <dbReference type="SAM" id="MobiDB-lite"/>
    </source>
</evidence>
<accession>A0A6V7TT63</accession>
<organism evidence="2 3">
    <name type="scientific">Meloidogyne enterolobii</name>
    <name type="common">Root-knot nematode worm</name>
    <name type="synonym">Meloidogyne mayaguensis</name>
    <dbReference type="NCBI Taxonomy" id="390850"/>
    <lineage>
        <taxon>Eukaryota</taxon>
        <taxon>Metazoa</taxon>
        <taxon>Ecdysozoa</taxon>
        <taxon>Nematoda</taxon>
        <taxon>Chromadorea</taxon>
        <taxon>Rhabditida</taxon>
        <taxon>Tylenchina</taxon>
        <taxon>Tylenchomorpha</taxon>
        <taxon>Tylenchoidea</taxon>
        <taxon>Meloidogynidae</taxon>
        <taxon>Meloidogyninae</taxon>
        <taxon>Meloidogyne</taxon>
    </lineage>
</organism>
<gene>
    <name evidence="2" type="ORF">MENT_LOCUS4194</name>
</gene>
<reference evidence="2 3" key="1">
    <citation type="submission" date="2020-08" db="EMBL/GenBank/DDBJ databases">
        <authorList>
            <person name="Koutsovoulos G."/>
            <person name="Danchin GJ E."/>
        </authorList>
    </citation>
    <scope>NUCLEOTIDE SEQUENCE [LARGE SCALE GENOMIC DNA]</scope>
</reference>
<feature type="region of interest" description="Disordered" evidence="1">
    <location>
        <begin position="1"/>
        <end position="20"/>
    </location>
</feature>
<evidence type="ECO:0000313" key="3">
    <source>
        <dbReference type="Proteomes" id="UP000580250"/>
    </source>
</evidence>
<dbReference type="AlphaFoldDB" id="A0A6V7TT63"/>
<comment type="caution">
    <text evidence="2">The sequence shown here is derived from an EMBL/GenBank/DDBJ whole genome shotgun (WGS) entry which is preliminary data.</text>
</comment>
<proteinExistence type="predicted"/>
<evidence type="ECO:0000313" key="2">
    <source>
        <dbReference type="EMBL" id="CAD2133954.1"/>
    </source>
</evidence>